<keyword evidence="2" id="KW-0732">Signal</keyword>
<feature type="transmembrane region" description="Helical" evidence="1">
    <location>
        <begin position="81"/>
        <end position="104"/>
    </location>
</feature>
<dbReference type="EMBL" id="MU006218">
    <property type="protein sequence ID" value="KAF2831477.1"/>
    <property type="molecule type" value="Genomic_DNA"/>
</dbReference>
<keyword evidence="4" id="KW-1185">Reference proteome</keyword>
<dbReference type="Pfam" id="PF20345">
    <property type="entry name" value="DUF6640"/>
    <property type="match status" value="1"/>
</dbReference>
<sequence length="148" mass="16617">MSPAFTPGKSLLLLVNLITTIGPFLADWNETHIHNPTWPPHARYHNGQTMSMGLFIGLITFYALFITIPSTPSPQQQLTHLTWVLVLQTMIYVSSLSGILYPGALWMDPEFGDGRPQLYGFPVVVGVAWVGWWVERGRLVGEGKRKRV</sequence>
<dbReference type="OrthoDB" id="2819018at2759"/>
<gene>
    <name evidence="3" type="ORF">CC86DRAFT_314860</name>
</gene>
<dbReference type="AlphaFoldDB" id="A0A6A7AFM2"/>
<keyword evidence="1" id="KW-0812">Transmembrane</keyword>
<evidence type="ECO:0000256" key="2">
    <source>
        <dbReference type="SAM" id="SignalP"/>
    </source>
</evidence>
<feature type="signal peptide" evidence="2">
    <location>
        <begin position="1"/>
        <end position="26"/>
    </location>
</feature>
<reference evidence="3" key="1">
    <citation type="journal article" date="2020" name="Stud. Mycol.">
        <title>101 Dothideomycetes genomes: a test case for predicting lifestyles and emergence of pathogens.</title>
        <authorList>
            <person name="Haridas S."/>
            <person name="Albert R."/>
            <person name="Binder M."/>
            <person name="Bloem J."/>
            <person name="Labutti K."/>
            <person name="Salamov A."/>
            <person name="Andreopoulos B."/>
            <person name="Baker S."/>
            <person name="Barry K."/>
            <person name="Bills G."/>
            <person name="Bluhm B."/>
            <person name="Cannon C."/>
            <person name="Castanera R."/>
            <person name="Culley D."/>
            <person name="Daum C."/>
            <person name="Ezra D."/>
            <person name="Gonzalez J."/>
            <person name="Henrissat B."/>
            <person name="Kuo A."/>
            <person name="Liang C."/>
            <person name="Lipzen A."/>
            <person name="Lutzoni F."/>
            <person name="Magnuson J."/>
            <person name="Mondo S."/>
            <person name="Nolan M."/>
            <person name="Ohm R."/>
            <person name="Pangilinan J."/>
            <person name="Park H.-J."/>
            <person name="Ramirez L."/>
            <person name="Alfaro M."/>
            <person name="Sun H."/>
            <person name="Tritt A."/>
            <person name="Yoshinaga Y."/>
            <person name="Zwiers L.-H."/>
            <person name="Turgeon B."/>
            <person name="Goodwin S."/>
            <person name="Spatafora J."/>
            <person name="Crous P."/>
            <person name="Grigoriev I."/>
        </authorList>
    </citation>
    <scope>NUCLEOTIDE SEQUENCE</scope>
    <source>
        <strain evidence="3">CBS 113818</strain>
    </source>
</reference>
<evidence type="ECO:0008006" key="5">
    <source>
        <dbReference type="Google" id="ProtNLM"/>
    </source>
</evidence>
<proteinExistence type="predicted"/>
<evidence type="ECO:0000313" key="3">
    <source>
        <dbReference type="EMBL" id="KAF2831477.1"/>
    </source>
</evidence>
<keyword evidence="1" id="KW-1133">Transmembrane helix</keyword>
<organism evidence="3 4">
    <name type="scientific">Ophiobolus disseminans</name>
    <dbReference type="NCBI Taxonomy" id="1469910"/>
    <lineage>
        <taxon>Eukaryota</taxon>
        <taxon>Fungi</taxon>
        <taxon>Dikarya</taxon>
        <taxon>Ascomycota</taxon>
        <taxon>Pezizomycotina</taxon>
        <taxon>Dothideomycetes</taxon>
        <taxon>Pleosporomycetidae</taxon>
        <taxon>Pleosporales</taxon>
        <taxon>Pleosporineae</taxon>
        <taxon>Phaeosphaeriaceae</taxon>
        <taxon>Ophiobolus</taxon>
    </lineage>
</organism>
<dbReference type="InterPro" id="IPR046580">
    <property type="entry name" value="DUF6640"/>
</dbReference>
<evidence type="ECO:0000313" key="4">
    <source>
        <dbReference type="Proteomes" id="UP000799424"/>
    </source>
</evidence>
<accession>A0A6A7AFM2</accession>
<feature type="chain" id="PRO_5025332062" description="Acetyltransferase" evidence="2">
    <location>
        <begin position="27"/>
        <end position="148"/>
    </location>
</feature>
<evidence type="ECO:0000256" key="1">
    <source>
        <dbReference type="SAM" id="Phobius"/>
    </source>
</evidence>
<dbReference type="Proteomes" id="UP000799424">
    <property type="component" value="Unassembled WGS sequence"/>
</dbReference>
<feature type="transmembrane region" description="Helical" evidence="1">
    <location>
        <begin position="116"/>
        <end position="134"/>
    </location>
</feature>
<protein>
    <recommendedName>
        <fullName evidence="5">Acetyltransferase</fullName>
    </recommendedName>
</protein>
<keyword evidence="1" id="KW-0472">Membrane</keyword>
<feature type="transmembrane region" description="Helical" evidence="1">
    <location>
        <begin position="50"/>
        <end position="69"/>
    </location>
</feature>
<name>A0A6A7AFM2_9PLEO</name>